<reference evidence="1" key="1">
    <citation type="submission" date="2022-10" db="EMBL/GenBank/DDBJ databases">
        <title>The complete genomes of actinobacterial strains from the NBC collection.</title>
        <authorList>
            <person name="Joergensen T.S."/>
            <person name="Alvarez Arevalo M."/>
            <person name="Sterndorff E.B."/>
            <person name="Faurdal D."/>
            <person name="Vuksanovic O."/>
            <person name="Mourched A.-S."/>
            <person name="Charusanti P."/>
            <person name="Shaw S."/>
            <person name="Blin K."/>
            <person name="Weber T."/>
        </authorList>
    </citation>
    <scope>NUCLEOTIDE SEQUENCE</scope>
    <source>
        <strain evidence="1">NBC_00093</strain>
    </source>
</reference>
<dbReference type="Pfam" id="PF21848">
    <property type="entry name" value="DUF6907"/>
    <property type="match status" value="1"/>
</dbReference>
<dbReference type="InterPro" id="IPR054202">
    <property type="entry name" value="DUF6907"/>
</dbReference>
<protein>
    <submittedName>
        <fullName evidence="1">Uncharacterized protein</fullName>
    </submittedName>
</protein>
<dbReference type="EMBL" id="CP108222">
    <property type="protein sequence ID" value="WTT17715.1"/>
    <property type="molecule type" value="Genomic_DNA"/>
</dbReference>
<gene>
    <name evidence="1" type="ORF">OHA22_20315</name>
</gene>
<name>A0AAU2A2A3_9ACTN</name>
<accession>A0AAU2A2A3</accession>
<proteinExistence type="predicted"/>
<evidence type="ECO:0000313" key="1">
    <source>
        <dbReference type="EMBL" id="WTT17715.1"/>
    </source>
</evidence>
<organism evidence="1">
    <name type="scientific">Streptomyces sp. NBC_00093</name>
    <dbReference type="NCBI Taxonomy" id="2975649"/>
    <lineage>
        <taxon>Bacteria</taxon>
        <taxon>Bacillati</taxon>
        <taxon>Actinomycetota</taxon>
        <taxon>Actinomycetes</taxon>
        <taxon>Kitasatosporales</taxon>
        <taxon>Streptomycetaceae</taxon>
        <taxon>Streptomyces</taxon>
    </lineage>
</organism>
<dbReference type="AlphaFoldDB" id="A0AAU2A2A3"/>
<sequence>MSTEPRKALVYHYVRRPLILDEPDWCAGHTTDGQNAKVDITHDGPENVIAPGDRRLIRTQVSQAPFSAFDRSITLHVEFENLTGSYAPDEIEQLANDLVEASVQLREAGRQFAEILTRPDVAVPVPDRVAKLHQQARADYLKGKAERAAAQRCPAAHPKDPSPCDGPLAVAVLDSSGAGTEACEWHGARLLASLEQGRVYGLPDASPGAAIRVFKSAGTMQPFAWVERGEGQ</sequence>